<protein>
    <recommendedName>
        <fullName evidence="7">Gnk2-homologous domain-containing protein</fullName>
    </recommendedName>
</protein>
<dbReference type="Proteomes" id="UP001324115">
    <property type="component" value="Unassembled WGS sequence"/>
</dbReference>
<dbReference type="Pfam" id="PF01657">
    <property type="entry name" value="Stress-antifung"/>
    <property type="match status" value="1"/>
</dbReference>
<comment type="similarity">
    <text evidence="5">Belongs to the cysteine-rich repeat secretory protein family.</text>
</comment>
<dbReference type="Gene3D" id="3.30.430.20">
    <property type="entry name" value="Gnk2 domain, C-X8-C-X2-C motif"/>
    <property type="match status" value="2"/>
</dbReference>
<sequence>MFSLHNFEAILLLSLAVFVLTSSINSQLISPVTWNCSISNNVTGDAVYKSNLTDLLDSLFSKALQNNSFYNGNSAKNGSYGLFLCRGDVSNSACQTCVSLARDYITSYCPTGTSAIVLWYDQCKLRYSNINFFGVAQTGPAMFRWSIRNITSPEETDFGVLALMNDLVDETLGTNKLYRGGNRTKINGNGIMRYGLEQSTKDLNHTECNNCLKILVNNVSDCCQSSSGFHMFNPSCDLRYEIYSFFEPALPPPMPPPSSQPMPPLQQTKEYVTVSIFLQWNF</sequence>
<dbReference type="CDD" id="cd23509">
    <property type="entry name" value="Gnk2-like"/>
    <property type="match status" value="2"/>
</dbReference>
<organism evidence="8 9">
    <name type="scientific">Quercus rubra</name>
    <name type="common">Northern red oak</name>
    <name type="synonym">Quercus borealis</name>
    <dbReference type="NCBI Taxonomy" id="3512"/>
    <lineage>
        <taxon>Eukaryota</taxon>
        <taxon>Viridiplantae</taxon>
        <taxon>Streptophyta</taxon>
        <taxon>Embryophyta</taxon>
        <taxon>Tracheophyta</taxon>
        <taxon>Spermatophyta</taxon>
        <taxon>Magnoliopsida</taxon>
        <taxon>eudicotyledons</taxon>
        <taxon>Gunneridae</taxon>
        <taxon>Pentapetalae</taxon>
        <taxon>rosids</taxon>
        <taxon>fabids</taxon>
        <taxon>Fagales</taxon>
        <taxon>Fagaceae</taxon>
        <taxon>Quercus</taxon>
    </lineage>
</organism>
<dbReference type="EMBL" id="JAXUIC010000004">
    <property type="protein sequence ID" value="KAK4594974.1"/>
    <property type="molecule type" value="Genomic_DNA"/>
</dbReference>
<dbReference type="PANTHER" id="PTHR32411:SF43">
    <property type="entry name" value="CYSTEINE-RICH REPEAT SECRETORY PROTEIN 38"/>
    <property type="match status" value="1"/>
</dbReference>
<evidence type="ECO:0000256" key="5">
    <source>
        <dbReference type="ARBA" id="ARBA00038515"/>
    </source>
</evidence>
<evidence type="ECO:0000256" key="2">
    <source>
        <dbReference type="ARBA" id="ARBA00022525"/>
    </source>
</evidence>
<keyword evidence="9" id="KW-1185">Reference proteome</keyword>
<dbReference type="AlphaFoldDB" id="A0AAN7FSY6"/>
<dbReference type="PANTHER" id="PTHR32411">
    <property type="entry name" value="CYSTEINE-RICH REPEAT SECRETORY PROTEIN 38-RELATED"/>
    <property type="match status" value="1"/>
</dbReference>
<evidence type="ECO:0000256" key="3">
    <source>
        <dbReference type="ARBA" id="ARBA00022729"/>
    </source>
</evidence>
<dbReference type="InterPro" id="IPR038408">
    <property type="entry name" value="GNK2_sf"/>
</dbReference>
<feature type="chain" id="PRO_5042818128" description="Gnk2-homologous domain-containing protein" evidence="6">
    <location>
        <begin position="27"/>
        <end position="282"/>
    </location>
</feature>
<feature type="domain" description="Gnk2-homologous" evidence="7">
    <location>
        <begin position="30"/>
        <end position="132"/>
    </location>
</feature>
<gene>
    <name evidence="8" type="ORF">RGQ29_018632</name>
</gene>
<dbReference type="GO" id="GO:0005576">
    <property type="term" value="C:extracellular region"/>
    <property type="evidence" value="ECO:0007669"/>
    <property type="project" value="UniProtKB-SubCell"/>
</dbReference>
<evidence type="ECO:0000256" key="4">
    <source>
        <dbReference type="ARBA" id="ARBA00022737"/>
    </source>
</evidence>
<dbReference type="PROSITE" id="PS51473">
    <property type="entry name" value="GNK2"/>
    <property type="match status" value="2"/>
</dbReference>
<evidence type="ECO:0000256" key="6">
    <source>
        <dbReference type="SAM" id="SignalP"/>
    </source>
</evidence>
<accession>A0AAN7FSY6</accession>
<evidence type="ECO:0000259" key="7">
    <source>
        <dbReference type="PROSITE" id="PS51473"/>
    </source>
</evidence>
<keyword evidence="4" id="KW-0677">Repeat</keyword>
<dbReference type="InterPro" id="IPR002902">
    <property type="entry name" value="GNK2"/>
</dbReference>
<evidence type="ECO:0000313" key="8">
    <source>
        <dbReference type="EMBL" id="KAK4594974.1"/>
    </source>
</evidence>
<evidence type="ECO:0000256" key="1">
    <source>
        <dbReference type="ARBA" id="ARBA00004613"/>
    </source>
</evidence>
<evidence type="ECO:0000313" key="9">
    <source>
        <dbReference type="Proteomes" id="UP001324115"/>
    </source>
</evidence>
<dbReference type="InterPro" id="IPR050581">
    <property type="entry name" value="CRR_secretory_protein"/>
</dbReference>
<feature type="signal peptide" evidence="6">
    <location>
        <begin position="1"/>
        <end position="26"/>
    </location>
</feature>
<comment type="subcellular location">
    <subcellularLocation>
        <location evidence="1">Secreted</location>
    </subcellularLocation>
</comment>
<keyword evidence="3 6" id="KW-0732">Signal</keyword>
<reference evidence="8 9" key="1">
    <citation type="journal article" date="2023" name="G3 (Bethesda)">
        <title>A haplotype-resolved chromosome-scale genome for Quercus rubra L. provides insights into the genetics of adaptive traits for red oak species.</title>
        <authorList>
            <person name="Kapoor B."/>
            <person name="Jenkins J."/>
            <person name="Schmutz J."/>
            <person name="Zhebentyayeva T."/>
            <person name="Kuelheim C."/>
            <person name="Coggeshall M."/>
            <person name="Heim C."/>
            <person name="Lasky J.R."/>
            <person name="Leites L."/>
            <person name="Islam-Faridi N."/>
            <person name="Romero-Severson J."/>
            <person name="DeLeo V.L."/>
            <person name="Lucas S.M."/>
            <person name="Lazic D."/>
            <person name="Gailing O."/>
            <person name="Carlson J."/>
            <person name="Staton M."/>
        </authorList>
    </citation>
    <scope>NUCLEOTIDE SEQUENCE [LARGE SCALE GENOMIC DNA]</scope>
    <source>
        <strain evidence="8">Pseudo-F2</strain>
    </source>
</reference>
<keyword evidence="2" id="KW-0964">Secreted</keyword>
<feature type="domain" description="Gnk2-homologous" evidence="7">
    <location>
        <begin position="138"/>
        <end position="245"/>
    </location>
</feature>
<name>A0AAN7FSY6_QUERU</name>
<proteinExistence type="inferred from homology"/>
<comment type="caution">
    <text evidence="8">The sequence shown here is derived from an EMBL/GenBank/DDBJ whole genome shotgun (WGS) entry which is preliminary data.</text>
</comment>